<dbReference type="PANTHER" id="PTHR43859:SF4">
    <property type="entry name" value="BUTANOATE--COA LIGASE AAE1-RELATED"/>
    <property type="match status" value="1"/>
</dbReference>
<dbReference type="Proteomes" id="UP001500457">
    <property type="component" value="Unassembled WGS sequence"/>
</dbReference>
<keyword evidence="3" id="KW-0276">Fatty acid metabolism</keyword>
<dbReference type="CDD" id="cd12118">
    <property type="entry name" value="ttLC_FACS_AEE21_like"/>
    <property type="match status" value="1"/>
</dbReference>
<comment type="similarity">
    <text evidence="1">Belongs to the ATP-dependent AMP-binding enzyme family.</text>
</comment>
<sequence length="560" mass="60803">MTAPETWITPLTPLAFLRRSADVYPDKVAIVHGTDRTTYAQFAEQAQRLARGLRASGVGPGDRVACLLPNVPAMLVAHFGVPLAGAVLVAVNTRLSSEEVRYILDHSGATVLVVDSALRRTVEPIADSLETVREVVTLVDPQGPDAGSAVEGTTWDDLLARGETGEDLPWAVDDERSTISINYTSGTTGRPKGVQYHHRGAYLNSFGEIVHSYHDPSSVYLWTLPMFHCNGWCTPWAITAIGGTHVCLREVRGDAIWGLIGEHRVTHLNGAPTVVTTIMNAAEARTLDYALVVTTAGAPPSPTTILEMEKMGFRIVHVYGLTETYGPYSVCQWQEEWRGLEEHARARLQARQGVGMLQTEPLRVVEVLPDEASGATGEGGEVTDWASVELVDVPADGTTMGEIVMRGNNVMSGYYRDPDATAKAFAGGWYHSGDLGVMHPDGYVELRDRAKDVVISGGENISTVEVEQAVLSHPAVLEAAVVGVPDDRFGERPKAFVVLRQGQSAEPDDIIEHVKGVIARYKAPRDVEVVAELPKTSTGKIQKFELRAKEWGDSETRIRG</sequence>
<protein>
    <submittedName>
        <fullName evidence="7">AMP-binding protein</fullName>
    </submittedName>
</protein>
<dbReference type="Pfam" id="PF13193">
    <property type="entry name" value="AMP-binding_C"/>
    <property type="match status" value="1"/>
</dbReference>
<dbReference type="PROSITE" id="PS00455">
    <property type="entry name" value="AMP_BINDING"/>
    <property type="match status" value="1"/>
</dbReference>
<feature type="domain" description="AMP-dependent synthetase/ligase" evidence="5">
    <location>
        <begin position="17"/>
        <end position="415"/>
    </location>
</feature>
<organism evidence="7 8">
    <name type="scientific">Actinomycetospora straminea</name>
    <dbReference type="NCBI Taxonomy" id="663607"/>
    <lineage>
        <taxon>Bacteria</taxon>
        <taxon>Bacillati</taxon>
        <taxon>Actinomycetota</taxon>
        <taxon>Actinomycetes</taxon>
        <taxon>Pseudonocardiales</taxon>
        <taxon>Pseudonocardiaceae</taxon>
        <taxon>Actinomycetospora</taxon>
    </lineage>
</organism>
<evidence type="ECO:0000256" key="1">
    <source>
        <dbReference type="ARBA" id="ARBA00006432"/>
    </source>
</evidence>
<dbReference type="InterPro" id="IPR000873">
    <property type="entry name" value="AMP-dep_synth/lig_dom"/>
</dbReference>
<evidence type="ECO:0000259" key="6">
    <source>
        <dbReference type="Pfam" id="PF13193"/>
    </source>
</evidence>
<dbReference type="RefSeq" id="WP_274233248.1">
    <property type="nucleotide sequence ID" value="NZ_BAABHQ010000021.1"/>
</dbReference>
<dbReference type="PANTHER" id="PTHR43859">
    <property type="entry name" value="ACYL-ACTIVATING ENZYME"/>
    <property type="match status" value="1"/>
</dbReference>
<dbReference type="InterPro" id="IPR045851">
    <property type="entry name" value="AMP-bd_C_sf"/>
</dbReference>
<keyword evidence="8" id="KW-1185">Reference proteome</keyword>
<evidence type="ECO:0000256" key="4">
    <source>
        <dbReference type="ARBA" id="ARBA00023098"/>
    </source>
</evidence>
<name>A0ABP9F164_9PSEU</name>
<accession>A0ABP9F164</accession>
<dbReference type="Gene3D" id="3.40.50.12780">
    <property type="entry name" value="N-terminal domain of ligase-like"/>
    <property type="match status" value="1"/>
</dbReference>
<dbReference type="Gene3D" id="3.30.300.30">
    <property type="match status" value="1"/>
</dbReference>
<reference evidence="8" key="1">
    <citation type="journal article" date="2019" name="Int. J. Syst. Evol. Microbiol.">
        <title>The Global Catalogue of Microorganisms (GCM) 10K type strain sequencing project: providing services to taxonomists for standard genome sequencing and annotation.</title>
        <authorList>
            <consortium name="The Broad Institute Genomics Platform"/>
            <consortium name="The Broad Institute Genome Sequencing Center for Infectious Disease"/>
            <person name="Wu L."/>
            <person name="Ma J."/>
        </authorList>
    </citation>
    <scope>NUCLEOTIDE SEQUENCE [LARGE SCALE GENOMIC DNA]</scope>
    <source>
        <strain evidence="8">JCM 17983</strain>
    </source>
</reference>
<gene>
    <name evidence="7" type="ORF">GCM10023203_52270</name>
</gene>
<evidence type="ECO:0000256" key="3">
    <source>
        <dbReference type="ARBA" id="ARBA00022832"/>
    </source>
</evidence>
<dbReference type="SUPFAM" id="SSF56801">
    <property type="entry name" value="Acetyl-CoA synthetase-like"/>
    <property type="match status" value="1"/>
</dbReference>
<evidence type="ECO:0000313" key="8">
    <source>
        <dbReference type="Proteomes" id="UP001500457"/>
    </source>
</evidence>
<evidence type="ECO:0000313" key="7">
    <source>
        <dbReference type="EMBL" id="GAA4891981.1"/>
    </source>
</evidence>
<dbReference type="InterPro" id="IPR020845">
    <property type="entry name" value="AMP-binding_CS"/>
</dbReference>
<dbReference type="NCBIfam" id="NF004837">
    <property type="entry name" value="PRK06187.1"/>
    <property type="match status" value="1"/>
</dbReference>
<feature type="domain" description="AMP-binding enzyme C-terminal" evidence="6">
    <location>
        <begin position="465"/>
        <end position="540"/>
    </location>
</feature>
<dbReference type="InterPro" id="IPR025110">
    <property type="entry name" value="AMP-bd_C"/>
</dbReference>
<comment type="caution">
    <text evidence="7">The sequence shown here is derived from an EMBL/GenBank/DDBJ whole genome shotgun (WGS) entry which is preliminary data.</text>
</comment>
<proteinExistence type="inferred from homology"/>
<keyword evidence="4" id="KW-0443">Lipid metabolism</keyword>
<evidence type="ECO:0000256" key="2">
    <source>
        <dbReference type="ARBA" id="ARBA00022598"/>
    </source>
</evidence>
<evidence type="ECO:0000259" key="5">
    <source>
        <dbReference type="Pfam" id="PF00501"/>
    </source>
</evidence>
<keyword evidence="2" id="KW-0436">Ligase</keyword>
<dbReference type="EMBL" id="BAABHQ010000021">
    <property type="protein sequence ID" value="GAA4891981.1"/>
    <property type="molecule type" value="Genomic_DNA"/>
</dbReference>
<dbReference type="InterPro" id="IPR042099">
    <property type="entry name" value="ANL_N_sf"/>
</dbReference>
<dbReference type="Pfam" id="PF00501">
    <property type="entry name" value="AMP-binding"/>
    <property type="match status" value="1"/>
</dbReference>